<comment type="caution">
    <text evidence="3">The sequence shown here is derived from an EMBL/GenBank/DDBJ whole genome shotgun (WGS) entry which is preliminary data.</text>
</comment>
<evidence type="ECO:0000313" key="4">
    <source>
        <dbReference type="Proteomes" id="UP000632849"/>
    </source>
</evidence>
<dbReference type="InterPro" id="IPR036691">
    <property type="entry name" value="Endo/exonu/phosph_ase_sf"/>
</dbReference>
<feature type="transmembrane region" description="Helical" evidence="1">
    <location>
        <begin position="73"/>
        <end position="92"/>
    </location>
</feature>
<reference evidence="3" key="2">
    <citation type="submission" date="2020-09" db="EMBL/GenBank/DDBJ databases">
        <authorList>
            <person name="Sun Q."/>
            <person name="Ohkuma M."/>
        </authorList>
    </citation>
    <scope>NUCLEOTIDE SEQUENCE</scope>
    <source>
        <strain evidence="3">JCM 4122</strain>
    </source>
</reference>
<dbReference type="InterPro" id="IPR005135">
    <property type="entry name" value="Endo/exonuclease/phosphatase"/>
</dbReference>
<sequence>MPQRPQQTKRSRRKGTITTACAVLLALIVAGHRWIPDGPGHVGSLAETLLPWTALALPVLLVAALLRRSRTATAALLLPVTVWLAVFGGRLADKSSPGGDLTVVSHNVRQENPDPRGTAQSLIASRADVLALQELSPDTAPAYERALAAAYPYHFYQGTVGLWSRYPVRGARPLPIMPWTRALRATVDTPAGPLAVYVAHLPSVRVTPSGFTIGARDEALGRLAAYLRAERVQRVVLTGDLNGSADDRALRPLTRHMESAQETAGEGFGLTWPSRFPVVRIDQILLKGVKATSAWTLPATTSDHLPVAARVGLAP</sequence>
<protein>
    <submittedName>
        <fullName evidence="3">Membrane protein</fullName>
    </submittedName>
</protein>
<feature type="domain" description="Endonuclease/exonuclease/phosphatase" evidence="2">
    <location>
        <begin position="105"/>
        <end position="304"/>
    </location>
</feature>
<dbReference type="Pfam" id="PF03372">
    <property type="entry name" value="Exo_endo_phos"/>
    <property type="match status" value="1"/>
</dbReference>
<keyword evidence="4" id="KW-1185">Reference proteome</keyword>
<dbReference type="EMBL" id="BNBE01000002">
    <property type="protein sequence ID" value="GHG05968.1"/>
    <property type="molecule type" value="Genomic_DNA"/>
</dbReference>
<organism evidence="3 4">
    <name type="scientific">Streptomyces filamentosus</name>
    <name type="common">Streptomyces roseosporus</name>
    <dbReference type="NCBI Taxonomy" id="67294"/>
    <lineage>
        <taxon>Bacteria</taxon>
        <taxon>Bacillati</taxon>
        <taxon>Actinomycetota</taxon>
        <taxon>Actinomycetes</taxon>
        <taxon>Kitasatosporales</taxon>
        <taxon>Streptomycetaceae</taxon>
        <taxon>Streptomyces</taxon>
    </lineage>
</organism>
<dbReference type="SUPFAM" id="SSF56219">
    <property type="entry name" value="DNase I-like"/>
    <property type="match status" value="1"/>
</dbReference>
<reference evidence="3" key="1">
    <citation type="journal article" date="2014" name="Int. J. Syst. Evol. Microbiol.">
        <title>Complete genome sequence of Corynebacterium casei LMG S-19264T (=DSM 44701T), isolated from a smear-ripened cheese.</title>
        <authorList>
            <consortium name="US DOE Joint Genome Institute (JGI-PGF)"/>
            <person name="Walter F."/>
            <person name="Albersmeier A."/>
            <person name="Kalinowski J."/>
            <person name="Ruckert C."/>
        </authorList>
    </citation>
    <scope>NUCLEOTIDE SEQUENCE</scope>
    <source>
        <strain evidence="3">JCM 4122</strain>
    </source>
</reference>
<feature type="transmembrane region" description="Helical" evidence="1">
    <location>
        <begin position="49"/>
        <end position="66"/>
    </location>
</feature>
<name>A0A919BQ77_STRFL</name>
<keyword evidence="1" id="KW-0472">Membrane</keyword>
<evidence type="ECO:0000259" key="2">
    <source>
        <dbReference type="Pfam" id="PF03372"/>
    </source>
</evidence>
<dbReference type="AlphaFoldDB" id="A0A919BQ77"/>
<dbReference type="Proteomes" id="UP000632849">
    <property type="component" value="Unassembled WGS sequence"/>
</dbReference>
<dbReference type="GO" id="GO:0003824">
    <property type="term" value="F:catalytic activity"/>
    <property type="evidence" value="ECO:0007669"/>
    <property type="project" value="InterPro"/>
</dbReference>
<evidence type="ECO:0000313" key="3">
    <source>
        <dbReference type="EMBL" id="GHG05968.1"/>
    </source>
</evidence>
<keyword evidence="1" id="KW-0812">Transmembrane</keyword>
<dbReference type="Gene3D" id="3.60.10.10">
    <property type="entry name" value="Endonuclease/exonuclease/phosphatase"/>
    <property type="match status" value="1"/>
</dbReference>
<evidence type="ECO:0000256" key="1">
    <source>
        <dbReference type="SAM" id="Phobius"/>
    </source>
</evidence>
<accession>A0A919BQ77</accession>
<keyword evidence="1" id="KW-1133">Transmembrane helix</keyword>
<proteinExistence type="predicted"/>
<gene>
    <name evidence="3" type="ORF">GCM10017667_41260</name>
</gene>